<sequence>MVILVYGRFSLCLTELQGSELWERVDRIIWRMTLHLLLCLFIINRDLVVVY</sequence>
<protein>
    <submittedName>
        <fullName evidence="1">Uncharacterized protein</fullName>
    </submittedName>
</protein>
<evidence type="ECO:0000313" key="2">
    <source>
        <dbReference type="Proteomes" id="UP000215914"/>
    </source>
</evidence>
<organism evidence="1 2">
    <name type="scientific">Helianthus annuus</name>
    <name type="common">Common sunflower</name>
    <dbReference type="NCBI Taxonomy" id="4232"/>
    <lineage>
        <taxon>Eukaryota</taxon>
        <taxon>Viridiplantae</taxon>
        <taxon>Streptophyta</taxon>
        <taxon>Embryophyta</taxon>
        <taxon>Tracheophyta</taxon>
        <taxon>Spermatophyta</taxon>
        <taxon>Magnoliopsida</taxon>
        <taxon>eudicotyledons</taxon>
        <taxon>Gunneridae</taxon>
        <taxon>Pentapetalae</taxon>
        <taxon>asterids</taxon>
        <taxon>campanulids</taxon>
        <taxon>Asterales</taxon>
        <taxon>Asteraceae</taxon>
        <taxon>Asteroideae</taxon>
        <taxon>Heliantheae alliance</taxon>
        <taxon>Heliantheae</taxon>
        <taxon>Helianthus</taxon>
    </lineage>
</organism>
<accession>A0A9K3J5R7</accession>
<reference evidence="1" key="2">
    <citation type="submission" date="2020-06" db="EMBL/GenBank/DDBJ databases">
        <title>Helianthus annuus Genome sequencing and assembly Release 2.</title>
        <authorList>
            <person name="Gouzy J."/>
            <person name="Langlade N."/>
            <person name="Munos S."/>
        </authorList>
    </citation>
    <scope>NUCLEOTIDE SEQUENCE</scope>
    <source>
        <tissue evidence="1">Leaves</tissue>
    </source>
</reference>
<reference evidence="1" key="1">
    <citation type="journal article" date="2017" name="Nature">
        <title>The sunflower genome provides insights into oil metabolism, flowering and Asterid evolution.</title>
        <authorList>
            <person name="Badouin H."/>
            <person name="Gouzy J."/>
            <person name="Grassa C.J."/>
            <person name="Murat F."/>
            <person name="Staton S.E."/>
            <person name="Cottret L."/>
            <person name="Lelandais-Briere C."/>
            <person name="Owens G.L."/>
            <person name="Carrere S."/>
            <person name="Mayjonade B."/>
            <person name="Legrand L."/>
            <person name="Gill N."/>
            <person name="Kane N.C."/>
            <person name="Bowers J.E."/>
            <person name="Hubner S."/>
            <person name="Bellec A."/>
            <person name="Berard A."/>
            <person name="Berges H."/>
            <person name="Blanchet N."/>
            <person name="Boniface M.C."/>
            <person name="Brunel D."/>
            <person name="Catrice O."/>
            <person name="Chaidir N."/>
            <person name="Claudel C."/>
            <person name="Donnadieu C."/>
            <person name="Faraut T."/>
            <person name="Fievet G."/>
            <person name="Helmstetter N."/>
            <person name="King M."/>
            <person name="Knapp S.J."/>
            <person name="Lai Z."/>
            <person name="Le Paslier M.C."/>
            <person name="Lippi Y."/>
            <person name="Lorenzon L."/>
            <person name="Mandel J.R."/>
            <person name="Marage G."/>
            <person name="Marchand G."/>
            <person name="Marquand E."/>
            <person name="Bret-Mestries E."/>
            <person name="Morien E."/>
            <person name="Nambeesan S."/>
            <person name="Nguyen T."/>
            <person name="Pegot-Espagnet P."/>
            <person name="Pouilly N."/>
            <person name="Raftis F."/>
            <person name="Sallet E."/>
            <person name="Schiex T."/>
            <person name="Thomas J."/>
            <person name="Vandecasteele C."/>
            <person name="Vares D."/>
            <person name="Vear F."/>
            <person name="Vautrin S."/>
            <person name="Crespi M."/>
            <person name="Mangin B."/>
            <person name="Burke J.M."/>
            <person name="Salse J."/>
            <person name="Munos S."/>
            <person name="Vincourt P."/>
            <person name="Rieseberg L.H."/>
            <person name="Langlade N.B."/>
        </authorList>
    </citation>
    <scope>NUCLEOTIDE SEQUENCE</scope>
    <source>
        <tissue evidence="1">Leaves</tissue>
    </source>
</reference>
<keyword evidence="2" id="KW-1185">Reference proteome</keyword>
<evidence type="ECO:0000313" key="1">
    <source>
        <dbReference type="EMBL" id="KAF5808847.1"/>
    </source>
</evidence>
<comment type="caution">
    <text evidence="1">The sequence shown here is derived from an EMBL/GenBank/DDBJ whole genome shotgun (WGS) entry which is preliminary data.</text>
</comment>
<dbReference type="Gramene" id="mRNA:HanXRQr2_Chr04g0150251">
    <property type="protein sequence ID" value="CDS:HanXRQr2_Chr04g0150251.1"/>
    <property type="gene ID" value="HanXRQr2_Chr04g0150251"/>
</dbReference>
<proteinExistence type="predicted"/>
<gene>
    <name evidence="1" type="ORF">HanXRQr2_Chr04g0150251</name>
</gene>
<dbReference type="EMBL" id="MNCJ02000319">
    <property type="protein sequence ID" value="KAF5808847.1"/>
    <property type="molecule type" value="Genomic_DNA"/>
</dbReference>
<name>A0A9K3J5R7_HELAN</name>
<dbReference type="AlphaFoldDB" id="A0A9K3J5R7"/>
<dbReference type="Proteomes" id="UP000215914">
    <property type="component" value="Unassembled WGS sequence"/>
</dbReference>